<feature type="compositionally biased region" description="Low complexity" evidence="2">
    <location>
        <begin position="398"/>
        <end position="420"/>
    </location>
</feature>
<feature type="compositionally biased region" description="Low complexity" evidence="2">
    <location>
        <begin position="575"/>
        <end position="588"/>
    </location>
</feature>
<evidence type="ECO:0008006" key="5">
    <source>
        <dbReference type="Google" id="ProtNLM"/>
    </source>
</evidence>
<feature type="region of interest" description="Disordered" evidence="2">
    <location>
        <begin position="487"/>
        <end position="552"/>
    </location>
</feature>
<keyword evidence="4" id="KW-1185">Reference proteome</keyword>
<dbReference type="GO" id="GO:0017056">
    <property type="term" value="F:structural constituent of nuclear pore"/>
    <property type="evidence" value="ECO:0007669"/>
    <property type="project" value="TreeGrafter"/>
</dbReference>
<evidence type="ECO:0000313" key="3">
    <source>
        <dbReference type="EMBL" id="KAF2898728.1"/>
    </source>
</evidence>
<comment type="caution">
    <text evidence="3">The sequence shown here is derived from an EMBL/GenBank/DDBJ whole genome shotgun (WGS) entry which is preliminary data.</text>
</comment>
<feature type="compositionally biased region" description="Low complexity" evidence="2">
    <location>
        <begin position="430"/>
        <end position="441"/>
    </location>
</feature>
<organism evidence="3 4">
    <name type="scientific">Ignelater luminosus</name>
    <name type="common">Cucubano</name>
    <name type="synonym">Pyrophorus luminosus</name>
    <dbReference type="NCBI Taxonomy" id="2038154"/>
    <lineage>
        <taxon>Eukaryota</taxon>
        <taxon>Metazoa</taxon>
        <taxon>Ecdysozoa</taxon>
        <taxon>Arthropoda</taxon>
        <taxon>Hexapoda</taxon>
        <taxon>Insecta</taxon>
        <taxon>Pterygota</taxon>
        <taxon>Neoptera</taxon>
        <taxon>Endopterygota</taxon>
        <taxon>Coleoptera</taxon>
        <taxon>Polyphaga</taxon>
        <taxon>Elateriformia</taxon>
        <taxon>Elateroidea</taxon>
        <taxon>Elateridae</taxon>
        <taxon>Agrypninae</taxon>
        <taxon>Pyrophorini</taxon>
        <taxon>Ignelater</taxon>
    </lineage>
</organism>
<reference evidence="3" key="1">
    <citation type="submission" date="2019-08" db="EMBL/GenBank/DDBJ databases">
        <title>The genome of the North American firefly Photinus pyralis.</title>
        <authorList>
            <consortium name="Photinus pyralis genome working group"/>
            <person name="Fallon T.R."/>
            <person name="Sander Lower S.E."/>
            <person name="Weng J.-K."/>
        </authorList>
    </citation>
    <scope>NUCLEOTIDE SEQUENCE</scope>
    <source>
        <strain evidence="3">TRF0915ILg1</strain>
        <tissue evidence="3">Whole body</tissue>
    </source>
</reference>
<dbReference type="PANTHER" id="PTHR18898">
    <property type="entry name" value="NUCLEOPROTEIN TPR-RELATED"/>
    <property type="match status" value="1"/>
</dbReference>
<dbReference type="PANTHER" id="PTHR18898:SF2">
    <property type="entry name" value="NUCLEOPROTEIN TPR"/>
    <property type="match status" value="1"/>
</dbReference>
<feature type="compositionally biased region" description="Acidic residues" evidence="2">
    <location>
        <begin position="664"/>
        <end position="722"/>
    </location>
</feature>
<evidence type="ECO:0000256" key="1">
    <source>
        <dbReference type="SAM" id="Coils"/>
    </source>
</evidence>
<accession>A0A8K0D8T7</accession>
<name>A0A8K0D8T7_IGNLU</name>
<gene>
    <name evidence="3" type="ORF">ILUMI_07447</name>
</gene>
<feature type="compositionally biased region" description="Polar residues" evidence="2">
    <location>
        <begin position="934"/>
        <end position="946"/>
    </location>
</feature>
<protein>
    <recommendedName>
        <fullName evidence="5">Nucleoprotein TPR</fullName>
    </recommendedName>
</protein>
<dbReference type="GO" id="GO:0006406">
    <property type="term" value="P:mRNA export from nucleus"/>
    <property type="evidence" value="ECO:0007669"/>
    <property type="project" value="TreeGrafter"/>
</dbReference>
<feature type="region of interest" description="Disordered" evidence="2">
    <location>
        <begin position="391"/>
        <end position="449"/>
    </location>
</feature>
<feature type="compositionally biased region" description="Polar residues" evidence="2">
    <location>
        <begin position="753"/>
        <end position="778"/>
    </location>
</feature>
<proteinExistence type="predicted"/>
<feature type="region of interest" description="Disordered" evidence="2">
    <location>
        <begin position="566"/>
        <end position="958"/>
    </location>
</feature>
<feature type="compositionally biased region" description="Polar residues" evidence="2">
    <location>
        <begin position="488"/>
        <end position="520"/>
    </location>
</feature>
<dbReference type="GO" id="GO:0005643">
    <property type="term" value="C:nuclear pore"/>
    <property type="evidence" value="ECO:0007669"/>
    <property type="project" value="TreeGrafter"/>
</dbReference>
<feature type="compositionally biased region" description="Polar residues" evidence="2">
    <location>
        <begin position="895"/>
        <end position="912"/>
    </location>
</feature>
<feature type="non-terminal residue" evidence="3">
    <location>
        <position position="1"/>
    </location>
</feature>
<feature type="compositionally biased region" description="Polar residues" evidence="2">
    <location>
        <begin position="601"/>
        <end position="636"/>
    </location>
</feature>
<evidence type="ECO:0000313" key="4">
    <source>
        <dbReference type="Proteomes" id="UP000801492"/>
    </source>
</evidence>
<feature type="compositionally biased region" description="Low complexity" evidence="2">
    <location>
        <begin position="733"/>
        <end position="752"/>
    </location>
</feature>
<feature type="compositionally biased region" description="Polar residues" evidence="2">
    <location>
        <begin position="870"/>
        <end position="885"/>
    </location>
</feature>
<dbReference type="EMBL" id="VTPC01003309">
    <property type="protein sequence ID" value="KAF2898728.1"/>
    <property type="molecule type" value="Genomic_DNA"/>
</dbReference>
<feature type="compositionally biased region" description="Polar residues" evidence="2">
    <location>
        <begin position="837"/>
        <end position="852"/>
    </location>
</feature>
<feature type="coiled-coil region" evidence="1">
    <location>
        <begin position="17"/>
        <end position="51"/>
    </location>
</feature>
<dbReference type="Proteomes" id="UP000801492">
    <property type="component" value="Unassembled WGS sequence"/>
</dbReference>
<keyword evidence="1" id="KW-0175">Coiled coil</keyword>
<sequence>MVTAAKHAEVLRKVETLNAITDSNRSLRQERDTLIEQLNDLKTRTSILEEQVAPLQEKNKELSLKVESMHTENVSLRGEATRWRQRANMLIEKSNRTSPEDWKKLQNERENLAKQLTIERGTTTKLNDDLNTVRQDKSKLEEQLRSLRLQHNNMSEDLERTKDELGKVKEQVNNLMQELEQSKENSNKLTEEKHKVETEVENKNDTIVDLKNNLLAVRKIAKKYKQQCEDLTKEMETAKQQFEEKSKNDQSAMERQEQVYVEARTELEERISQLEQSHTEKLGELTQQVSSASEETDNYKKEIESLKQSSLDKEERFKTLFKNAKERIMSLTEQNNSLRAELGRSSENQGDSERNSVVEKLIKEKEEILAEKQQEKDRFVNEIESLTQRVNQLQRQLGQQSSKPTTSSGSSEKSTTEPPTANIKPMAGLSTNTQTQSIQIQPWRTGPETPLASIRPMSMQLRTVAVLPTSQGASTSQGPSAVMVPPQQVHTTGPSNIETLSSSPTSSHTEYMPATSSATPTVVGLRQVAVPPTQSTQDTEDEDNNMQVQPASQQQAVALVLPRVEQPNNGPAQESGTSSSSSNTVTTTQAGLKRPREVDTDSCQLDEQGKSQQQTKRTRVQQGTTETIQSHGTVTDSGLEVEYQVPTSSQRDHEEDTDAVIVVESDEDGEGPDEGEGADDDPDDPDTEGYDMEAYPEQELNYDEDMEEEEGGNEVEVVEDSSEVPNQSERSIQENVSQEESSEQPQSEAISSGTDGNSGVTVSQASPSVAVTMPSFSRTRPVAPLSRQQQQTHLLLPHGIDEGGDDGIVPSTPTLFPPRRSDGFGEAVSSPHVPTGSRFTYESAPSNNSGSTEVIPEQTLEFSHTDDNSTGRSVPSTPLQASPQESGPAGEEQNSHQSTSSEPEIPTITVSGASDEAESAPEGSLPECMGPPTTAGTSAEGSQPAEQQHDEMLESEDG</sequence>
<dbReference type="OrthoDB" id="343070at2759"/>
<evidence type="ECO:0000256" key="2">
    <source>
        <dbReference type="SAM" id="MobiDB-lite"/>
    </source>
</evidence>
<dbReference type="GO" id="GO:1901673">
    <property type="term" value="P:regulation of mitotic spindle assembly"/>
    <property type="evidence" value="ECO:0007669"/>
    <property type="project" value="TreeGrafter"/>
</dbReference>
<dbReference type="AlphaFoldDB" id="A0A8K0D8T7"/>